<organism evidence="3 4">
    <name type="scientific">Cohnella suwonensis</name>
    <dbReference type="NCBI Taxonomy" id="696072"/>
    <lineage>
        <taxon>Bacteria</taxon>
        <taxon>Bacillati</taxon>
        <taxon>Bacillota</taxon>
        <taxon>Bacilli</taxon>
        <taxon>Bacillales</taxon>
        <taxon>Paenibacillaceae</taxon>
        <taxon>Cohnella</taxon>
    </lineage>
</organism>
<dbReference type="Proteomes" id="UP001596105">
    <property type="component" value="Unassembled WGS sequence"/>
</dbReference>
<sequence>VKRATTSGGPYANVATGVTATSYADTGLTNGTTYYYVVSASNAVGESVNSAQASATPTAPQPPAAP</sequence>
<dbReference type="InterPro" id="IPR036116">
    <property type="entry name" value="FN3_sf"/>
</dbReference>
<gene>
    <name evidence="3" type="ORF">ACFPPD_26945</name>
</gene>
<feature type="non-terminal residue" evidence="3">
    <location>
        <position position="66"/>
    </location>
</feature>
<evidence type="ECO:0000259" key="2">
    <source>
        <dbReference type="PROSITE" id="PS50853"/>
    </source>
</evidence>
<evidence type="ECO:0000256" key="1">
    <source>
        <dbReference type="SAM" id="MobiDB-lite"/>
    </source>
</evidence>
<feature type="domain" description="Fibronectin type-III" evidence="2">
    <location>
        <begin position="1"/>
        <end position="61"/>
    </location>
</feature>
<dbReference type="InterPro" id="IPR003961">
    <property type="entry name" value="FN3_dom"/>
</dbReference>
<reference evidence="4" key="1">
    <citation type="journal article" date="2019" name="Int. J. Syst. Evol. Microbiol.">
        <title>The Global Catalogue of Microorganisms (GCM) 10K type strain sequencing project: providing services to taxonomists for standard genome sequencing and annotation.</title>
        <authorList>
            <consortium name="The Broad Institute Genomics Platform"/>
            <consortium name="The Broad Institute Genome Sequencing Center for Infectious Disease"/>
            <person name="Wu L."/>
            <person name="Ma J."/>
        </authorList>
    </citation>
    <scope>NUCLEOTIDE SEQUENCE [LARGE SCALE GENOMIC DNA]</scope>
    <source>
        <strain evidence="4">CCUG 57113</strain>
    </source>
</reference>
<dbReference type="EMBL" id="JBHSMH010000121">
    <property type="protein sequence ID" value="MFC5472326.1"/>
    <property type="molecule type" value="Genomic_DNA"/>
</dbReference>
<comment type="caution">
    <text evidence="3">The sequence shown here is derived from an EMBL/GenBank/DDBJ whole genome shotgun (WGS) entry which is preliminary data.</text>
</comment>
<dbReference type="PROSITE" id="PS50853">
    <property type="entry name" value="FN3"/>
    <property type="match status" value="1"/>
</dbReference>
<keyword evidence="4" id="KW-1185">Reference proteome</keyword>
<proteinExistence type="predicted"/>
<keyword evidence="3" id="KW-0378">Hydrolase</keyword>
<evidence type="ECO:0000313" key="4">
    <source>
        <dbReference type="Proteomes" id="UP001596105"/>
    </source>
</evidence>
<dbReference type="GO" id="GO:0016787">
    <property type="term" value="F:hydrolase activity"/>
    <property type="evidence" value="ECO:0007669"/>
    <property type="project" value="UniProtKB-KW"/>
</dbReference>
<protein>
    <submittedName>
        <fullName evidence="3">Glycoside hydrolase family 5</fullName>
    </submittedName>
</protein>
<accession>A0ABW0M5V5</accession>
<dbReference type="SUPFAM" id="SSF49265">
    <property type="entry name" value="Fibronectin type III"/>
    <property type="match status" value="1"/>
</dbReference>
<feature type="region of interest" description="Disordered" evidence="1">
    <location>
        <begin position="46"/>
        <end position="66"/>
    </location>
</feature>
<dbReference type="Gene3D" id="2.60.40.10">
    <property type="entry name" value="Immunoglobulins"/>
    <property type="match status" value="1"/>
</dbReference>
<evidence type="ECO:0000313" key="3">
    <source>
        <dbReference type="EMBL" id="MFC5472326.1"/>
    </source>
</evidence>
<name>A0ABW0M5V5_9BACL</name>
<feature type="non-terminal residue" evidence="3">
    <location>
        <position position="1"/>
    </location>
</feature>
<dbReference type="InterPro" id="IPR013783">
    <property type="entry name" value="Ig-like_fold"/>
</dbReference>